<dbReference type="Gene3D" id="1.10.10.10">
    <property type="entry name" value="Winged helix-like DNA-binding domain superfamily/Winged helix DNA-binding domain"/>
    <property type="match status" value="1"/>
</dbReference>
<dbReference type="Pfam" id="PF00126">
    <property type="entry name" value="HTH_1"/>
    <property type="match status" value="1"/>
</dbReference>
<reference evidence="7" key="1">
    <citation type="journal article" date="2019" name="Int. J. Syst. Evol. Microbiol.">
        <title>The Global Catalogue of Microorganisms (GCM) 10K type strain sequencing project: providing services to taxonomists for standard genome sequencing and annotation.</title>
        <authorList>
            <consortium name="The Broad Institute Genomics Platform"/>
            <consortium name="The Broad Institute Genome Sequencing Center for Infectious Disease"/>
            <person name="Wu L."/>
            <person name="Ma J."/>
        </authorList>
    </citation>
    <scope>NUCLEOTIDE SEQUENCE [LARGE SCALE GENOMIC DNA]</scope>
    <source>
        <strain evidence="7">CGMCC 4.1415</strain>
    </source>
</reference>
<dbReference type="SUPFAM" id="SSF46785">
    <property type="entry name" value="Winged helix' DNA-binding domain"/>
    <property type="match status" value="1"/>
</dbReference>
<dbReference type="Pfam" id="PF03466">
    <property type="entry name" value="LysR_substrate"/>
    <property type="match status" value="1"/>
</dbReference>
<evidence type="ECO:0000313" key="6">
    <source>
        <dbReference type="EMBL" id="MFC5386171.1"/>
    </source>
</evidence>
<dbReference type="RefSeq" id="WP_378229081.1">
    <property type="nucleotide sequence ID" value="NZ_JBHSLL010000025.1"/>
</dbReference>
<keyword evidence="3" id="KW-0238">DNA-binding</keyword>
<name>A0ABW0GY72_9HYPH</name>
<evidence type="ECO:0000256" key="3">
    <source>
        <dbReference type="ARBA" id="ARBA00023125"/>
    </source>
</evidence>
<dbReference type="PRINTS" id="PR00039">
    <property type="entry name" value="HTHLYSR"/>
</dbReference>
<sequence>MQISLRNLNYVVTTAQMGSVTSAAKNLNVSQPTISAAISQMEAELGVPLFVRHHARGMTLTASGRRLVNEARLLLSHAHNFERSMQSINSSTVGEIMIGSFTTLSTRFMPTLLSGFAQQVPGISVNLEEGNQQEIVEGLLSGRLEFALSYDYALPDEVAKQSLIELPPYVLVAADHPLAMQDSVSLQELATEPFILLDLPHSREYFFNLFLICKIEPRVVYRSHSYELIRGLVGHGHGFTIHNAIPSTTVGYDGSKIAVLPIRETLPPVHVVNLHLRRQPIRPAVQAFANYLREAFLPGGLLHQTQPY</sequence>
<dbReference type="InterPro" id="IPR050950">
    <property type="entry name" value="HTH-type_LysR_regulators"/>
</dbReference>
<dbReference type="InterPro" id="IPR036390">
    <property type="entry name" value="WH_DNA-bd_sf"/>
</dbReference>
<organism evidence="6 7">
    <name type="scientific">Aquamicrobium segne</name>
    <dbReference type="NCBI Taxonomy" id="469547"/>
    <lineage>
        <taxon>Bacteria</taxon>
        <taxon>Pseudomonadati</taxon>
        <taxon>Pseudomonadota</taxon>
        <taxon>Alphaproteobacteria</taxon>
        <taxon>Hyphomicrobiales</taxon>
        <taxon>Phyllobacteriaceae</taxon>
        <taxon>Aquamicrobium</taxon>
    </lineage>
</organism>
<dbReference type="InterPro" id="IPR036388">
    <property type="entry name" value="WH-like_DNA-bd_sf"/>
</dbReference>
<dbReference type="PANTHER" id="PTHR30419:SF28">
    <property type="entry name" value="HTH-TYPE TRANSCRIPTIONAL REGULATOR BSDA"/>
    <property type="match status" value="1"/>
</dbReference>
<dbReference type="PROSITE" id="PS50931">
    <property type="entry name" value="HTH_LYSR"/>
    <property type="match status" value="1"/>
</dbReference>
<dbReference type="SUPFAM" id="SSF53850">
    <property type="entry name" value="Periplasmic binding protein-like II"/>
    <property type="match status" value="1"/>
</dbReference>
<gene>
    <name evidence="6" type="ORF">ACFPLB_09350</name>
</gene>
<protein>
    <submittedName>
        <fullName evidence="6">LysR family transcriptional regulator</fullName>
    </submittedName>
</protein>
<keyword evidence="2" id="KW-0805">Transcription regulation</keyword>
<dbReference type="InterPro" id="IPR000847">
    <property type="entry name" value="LysR_HTH_N"/>
</dbReference>
<dbReference type="InterPro" id="IPR005119">
    <property type="entry name" value="LysR_subst-bd"/>
</dbReference>
<dbReference type="PANTHER" id="PTHR30419">
    <property type="entry name" value="HTH-TYPE TRANSCRIPTIONAL REGULATOR YBHD"/>
    <property type="match status" value="1"/>
</dbReference>
<evidence type="ECO:0000259" key="5">
    <source>
        <dbReference type="PROSITE" id="PS50931"/>
    </source>
</evidence>
<keyword evidence="7" id="KW-1185">Reference proteome</keyword>
<proteinExistence type="inferred from homology"/>
<evidence type="ECO:0000313" key="7">
    <source>
        <dbReference type="Proteomes" id="UP001596016"/>
    </source>
</evidence>
<comment type="similarity">
    <text evidence="1">Belongs to the LysR transcriptional regulatory family.</text>
</comment>
<evidence type="ECO:0000256" key="1">
    <source>
        <dbReference type="ARBA" id="ARBA00009437"/>
    </source>
</evidence>
<keyword evidence="4" id="KW-0804">Transcription</keyword>
<evidence type="ECO:0000256" key="4">
    <source>
        <dbReference type="ARBA" id="ARBA00023163"/>
    </source>
</evidence>
<comment type="caution">
    <text evidence="6">The sequence shown here is derived from an EMBL/GenBank/DDBJ whole genome shotgun (WGS) entry which is preliminary data.</text>
</comment>
<accession>A0ABW0GY72</accession>
<dbReference type="Gene3D" id="3.40.190.10">
    <property type="entry name" value="Periplasmic binding protein-like II"/>
    <property type="match status" value="2"/>
</dbReference>
<dbReference type="CDD" id="cd08412">
    <property type="entry name" value="PBP2_PAO1_like"/>
    <property type="match status" value="1"/>
</dbReference>
<dbReference type="Proteomes" id="UP001596016">
    <property type="component" value="Unassembled WGS sequence"/>
</dbReference>
<evidence type="ECO:0000256" key="2">
    <source>
        <dbReference type="ARBA" id="ARBA00023015"/>
    </source>
</evidence>
<feature type="domain" description="HTH lysR-type" evidence="5">
    <location>
        <begin position="3"/>
        <end position="61"/>
    </location>
</feature>
<dbReference type="EMBL" id="JBHSLL010000025">
    <property type="protein sequence ID" value="MFC5386171.1"/>
    <property type="molecule type" value="Genomic_DNA"/>
</dbReference>